<feature type="binding site" evidence="1">
    <location>
        <position position="342"/>
    </location>
    <ligand>
        <name>Zn(2+)</name>
        <dbReference type="ChEBI" id="CHEBI:29105"/>
    </ligand>
</feature>
<reference evidence="2 3" key="1">
    <citation type="submission" date="2024-03" db="EMBL/GenBank/DDBJ databases">
        <title>Adaptation during the transition from Ophiocordyceps entomopathogen to insect associate is accompanied by gene loss and intensified selection.</title>
        <authorList>
            <person name="Ward C.M."/>
            <person name="Onetto C.A."/>
            <person name="Borneman A.R."/>
        </authorList>
    </citation>
    <scope>NUCLEOTIDE SEQUENCE [LARGE SCALE GENOMIC DNA]</scope>
    <source>
        <strain evidence="2">AWRI1</strain>
        <tissue evidence="2">Single Adult Female</tissue>
    </source>
</reference>
<keyword evidence="3" id="KW-1185">Reference proteome</keyword>
<dbReference type="SMART" id="SM01388">
    <property type="entry name" value="Mob1_phocein"/>
    <property type="match status" value="1"/>
</dbReference>
<feature type="binding site" evidence="1">
    <location>
        <position position="337"/>
    </location>
    <ligand>
        <name>Zn(2+)</name>
        <dbReference type="ChEBI" id="CHEBI:29105"/>
    </ligand>
</feature>
<protein>
    <submittedName>
        <fullName evidence="2">Uncharacterized protein</fullName>
    </submittedName>
</protein>
<dbReference type="Proteomes" id="UP001367676">
    <property type="component" value="Unassembled WGS sequence"/>
</dbReference>
<feature type="binding site" evidence="1">
    <location>
        <position position="260"/>
    </location>
    <ligand>
        <name>Zn(2+)</name>
        <dbReference type="ChEBI" id="CHEBI:29105"/>
    </ligand>
</feature>
<dbReference type="Gene3D" id="1.20.140.30">
    <property type="entry name" value="MOB kinase activator"/>
    <property type="match status" value="1"/>
</dbReference>
<dbReference type="PANTHER" id="PTHR22599">
    <property type="entry name" value="MPS ONE BINDER KINASE ACTIVATOR-LIKE MOB"/>
    <property type="match status" value="1"/>
</dbReference>
<proteinExistence type="predicted"/>
<evidence type="ECO:0000313" key="2">
    <source>
        <dbReference type="EMBL" id="KAK7575664.1"/>
    </source>
</evidence>
<organism evidence="2 3">
    <name type="scientific">Parthenolecanium corni</name>
    <dbReference type="NCBI Taxonomy" id="536013"/>
    <lineage>
        <taxon>Eukaryota</taxon>
        <taxon>Metazoa</taxon>
        <taxon>Ecdysozoa</taxon>
        <taxon>Arthropoda</taxon>
        <taxon>Hexapoda</taxon>
        <taxon>Insecta</taxon>
        <taxon>Pterygota</taxon>
        <taxon>Neoptera</taxon>
        <taxon>Paraneoptera</taxon>
        <taxon>Hemiptera</taxon>
        <taxon>Sternorrhyncha</taxon>
        <taxon>Coccoidea</taxon>
        <taxon>Coccidae</taxon>
        <taxon>Parthenolecanium</taxon>
    </lineage>
</organism>
<name>A0AAN9T7S7_9HEMI</name>
<accession>A0AAN9T7S7</accession>
<dbReference type="AlphaFoldDB" id="A0AAN9T7S7"/>
<comment type="caution">
    <text evidence="2">The sequence shown here is derived from an EMBL/GenBank/DDBJ whole genome shotgun (WGS) entry which is preliminary data.</text>
</comment>
<dbReference type="SUPFAM" id="SSF101152">
    <property type="entry name" value="Mob1/phocein"/>
    <property type="match status" value="1"/>
</dbReference>
<evidence type="ECO:0000313" key="3">
    <source>
        <dbReference type="Proteomes" id="UP001367676"/>
    </source>
</evidence>
<dbReference type="Pfam" id="PF03637">
    <property type="entry name" value="Mob1_phocein"/>
    <property type="match status" value="1"/>
</dbReference>
<dbReference type="EMBL" id="JBBCAQ010000036">
    <property type="protein sequence ID" value="KAK7575664.1"/>
    <property type="molecule type" value="Genomic_DNA"/>
</dbReference>
<dbReference type="InterPro" id="IPR036703">
    <property type="entry name" value="MOB_kinase_act_sf"/>
</dbReference>
<gene>
    <name evidence="2" type="ORF">V9T40_011950</name>
</gene>
<sequence length="393" mass="44981">MAPSLVTNKKLNGQAREMLSNVIKFFEQEKLNQAPVIPLDQCVKRASVAAGVSMRTIERIRLEAKQNALSDQPWSTPDRKRNVKKSKLGKLNEMELLAVRRIIHECQENEGFHVTLKKIADAIRTELELDISTSSCRRLVRNLGFKWKTTQSNKRILVAAVKSPVKEFETTVVEENLICGYSSRSSKTFKPKKNIPEGTHQYDLMKQAAATLGSGNLRQAVVLPEGEDLNEWVAVNTVDFFNQINMLYGTITEFCTEESCPIMSAGPKYEYHWADGHTVKKPIKCSAPKYIDYLMTWVQDQLDDETLFPSKIGVPFPKNFSSIAKTILKRLFRVYAHIYHQHFSEVVQLSEEAHLNTSFKHFIFFVQEFSLIERRELAPLQELIEKLTAKDAR</sequence>
<dbReference type="InterPro" id="IPR005301">
    <property type="entry name" value="MOB_kinase_act_fam"/>
</dbReference>
<dbReference type="FunFam" id="1.20.140.30:FF:000001">
    <property type="entry name" value="MOB kinase activator 1A"/>
    <property type="match status" value="1"/>
</dbReference>
<keyword evidence="1" id="KW-0862">Zinc</keyword>
<evidence type="ECO:0000256" key="1">
    <source>
        <dbReference type="PIRSR" id="PIRSR605301-1"/>
    </source>
</evidence>
<feature type="binding site" evidence="1">
    <location>
        <position position="255"/>
    </location>
    <ligand>
        <name>Zn(2+)</name>
        <dbReference type="ChEBI" id="CHEBI:29105"/>
    </ligand>
</feature>
<keyword evidence="1" id="KW-0479">Metal-binding</keyword>